<protein>
    <recommendedName>
        <fullName evidence="1">F-box domain-containing protein</fullName>
    </recommendedName>
</protein>
<reference evidence="2 3" key="1">
    <citation type="journal article" date="2014" name="Nat. Commun.">
        <title>Molecular traces of alternative social organization in a termite genome.</title>
        <authorList>
            <person name="Terrapon N."/>
            <person name="Li C."/>
            <person name="Robertson H.M."/>
            <person name="Ji L."/>
            <person name="Meng X."/>
            <person name="Booth W."/>
            <person name="Chen Z."/>
            <person name="Childers C.P."/>
            <person name="Glastad K.M."/>
            <person name="Gokhale K."/>
            <person name="Gowin J."/>
            <person name="Gronenberg W."/>
            <person name="Hermansen R.A."/>
            <person name="Hu H."/>
            <person name="Hunt B.G."/>
            <person name="Huylmans A.K."/>
            <person name="Khalil S.M."/>
            <person name="Mitchell R.D."/>
            <person name="Munoz-Torres M.C."/>
            <person name="Mustard J.A."/>
            <person name="Pan H."/>
            <person name="Reese J.T."/>
            <person name="Scharf M.E."/>
            <person name="Sun F."/>
            <person name="Vogel H."/>
            <person name="Xiao J."/>
            <person name="Yang W."/>
            <person name="Yang Z."/>
            <person name="Yang Z."/>
            <person name="Zhou J."/>
            <person name="Zhu J."/>
            <person name="Brent C.S."/>
            <person name="Elsik C.G."/>
            <person name="Goodisman M.A."/>
            <person name="Liberles D.A."/>
            <person name="Roe R.M."/>
            <person name="Vargo E.L."/>
            <person name="Vilcinskas A."/>
            <person name="Wang J."/>
            <person name="Bornberg-Bauer E."/>
            <person name="Korb J."/>
            <person name="Zhang G."/>
            <person name="Liebig J."/>
        </authorList>
    </citation>
    <scope>NUCLEOTIDE SEQUENCE [LARGE SCALE GENOMIC DNA]</scope>
    <source>
        <tissue evidence="2">Whole organism</tissue>
    </source>
</reference>
<proteinExistence type="predicted"/>
<dbReference type="Gene3D" id="1.20.1280.50">
    <property type="match status" value="1"/>
</dbReference>
<dbReference type="AlphaFoldDB" id="A0A067QHW2"/>
<keyword evidence="3" id="KW-1185">Reference proteome</keyword>
<dbReference type="PROSITE" id="PS50181">
    <property type="entry name" value="FBOX"/>
    <property type="match status" value="1"/>
</dbReference>
<dbReference type="SUPFAM" id="SSF81383">
    <property type="entry name" value="F-box domain"/>
    <property type="match status" value="1"/>
</dbReference>
<evidence type="ECO:0000259" key="1">
    <source>
        <dbReference type="PROSITE" id="PS50181"/>
    </source>
</evidence>
<dbReference type="Proteomes" id="UP000027135">
    <property type="component" value="Unassembled WGS sequence"/>
</dbReference>
<dbReference type="InterPro" id="IPR001810">
    <property type="entry name" value="F-box_dom"/>
</dbReference>
<accession>A0A067QHW2</accession>
<dbReference type="InParanoid" id="A0A067QHW2"/>
<feature type="domain" description="F-box" evidence="1">
    <location>
        <begin position="19"/>
        <end position="68"/>
    </location>
</feature>
<gene>
    <name evidence="2" type="ORF">L798_02038</name>
</gene>
<dbReference type="Pfam" id="PF12937">
    <property type="entry name" value="F-box-like"/>
    <property type="match status" value="1"/>
</dbReference>
<sequence length="145" mass="16538">MNKYIRRIKSKINRGNQKQLHITDLPPEALARIFDLCSYDDLARRVRLVCKRFCDVATSVLNQGISNLGPKIDRAMADSVSRLEEGRSLEELLVKTDSISFAISDVVHRIGQGRSTEQQTLTLQHYMALMSMKFEVRERGKAESL</sequence>
<dbReference type="InterPro" id="IPR036047">
    <property type="entry name" value="F-box-like_dom_sf"/>
</dbReference>
<evidence type="ECO:0000313" key="2">
    <source>
        <dbReference type="EMBL" id="KDR08259.1"/>
    </source>
</evidence>
<name>A0A067QHW2_ZOONE</name>
<dbReference type="EMBL" id="KK853350">
    <property type="protein sequence ID" value="KDR08259.1"/>
    <property type="molecule type" value="Genomic_DNA"/>
</dbReference>
<evidence type="ECO:0000313" key="3">
    <source>
        <dbReference type="Proteomes" id="UP000027135"/>
    </source>
</evidence>
<organism evidence="2 3">
    <name type="scientific">Zootermopsis nevadensis</name>
    <name type="common">Dampwood termite</name>
    <dbReference type="NCBI Taxonomy" id="136037"/>
    <lineage>
        <taxon>Eukaryota</taxon>
        <taxon>Metazoa</taxon>
        <taxon>Ecdysozoa</taxon>
        <taxon>Arthropoda</taxon>
        <taxon>Hexapoda</taxon>
        <taxon>Insecta</taxon>
        <taxon>Pterygota</taxon>
        <taxon>Neoptera</taxon>
        <taxon>Polyneoptera</taxon>
        <taxon>Dictyoptera</taxon>
        <taxon>Blattodea</taxon>
        <taxon>Blattoidea</taxon>
        <taxon>Termitoidae</taxon>
        <taxon>Termopsidae</taxon>
        <taxon>Zootermopsis</taxon>
    </lineage>
</organism>